<evidence type="ECO:0000256" key="2">
    <source>
        <dbReference type="ARBA" id="ARBA00022692"/>
    </source>
</evidence>
<gene>
    <name evidence="8" type="ORF">IQ217_00845</name>
</gene>
<organism evidence="8 9">
    <name type="scientific">Synechocystis salina LEGE 00031</name>
    <dbReference type="NCBI Taxonomy" id="1828736"/>
    <lineage>
        <taxon>Bacteria</taxon>
        <taxon>Bacillati</taxon>
        <taxon>Cyanobacteriota</taxon>
        <taxon>Cyanophyceae</taxon>
        <taxon>Synechococcales</taxon>
        <taxon>Merismopediaceae</taxon>
        <taxon>Synechocystis</taxon>
    </lineage>
</organism>
<evidence type="ECO:0000259" key="7">
    <source>
        <dbReference type="Pfam" id="PF01926"/>
    </source>
</evidence>
<dbReference type="InterPro" id="IPR005225">
    <property type="entry name" value="Small_GTP-bd"/>
</dbReference>
<accession>A0ABR9VM53</accession>
<keyword evidence="3" id="KW-0547">Nucleotide-binding</keyword>
<evidence type="ECO:0000256" key="6">
    <source>
        <dbReference type="ARBA" id="ARBA00023136"/>
    </source>
</evidence>
<evidence type="ECO:0000256" key="3">
    <source>
        <dbReference type="ARBA" id="ARBA00022741"/>
    </source>
</evidence>
<dbReference type="NCBIfam" id="TIGR00231">
    <property type="entry name" value="small_GTP"/>
    <property type="match status" value="1"/>
</dbReference>
<dbReference type="Pfam" id="PF01926">
    <property type="entry name" value="MMR_HSR1"/>
    <property type="match status" value="1"/>
</dbReference>
<keyword evidence="5" id="KW-0342">GTP-binding</keyword>
<keyword evidence="2" id="KW-0812">Transmembrane</keyword>
<reference evidence="8 9" key="1">
    <citation type="submission" date="2020-10" db="EMBL/GenBank/DDBJ databases">
        <authorList>
            <person name="Castelo-Branco R."/>
            <person name="Eusebio N."/>
            <person name="Adriana R."/>
            <person name="Vieira A."/>
            <person name="Brugerolle De Fraissinette N."/>
            <person name="Rezende De Castro R."/>
            <person name="Schneider M.P."/>
            <person name="Vasconcelos V."/>
            <person name="Leao P.N."/>
        </authorList>
    </citation>
    <scope>NUCLEOTIDE SEQUENCE [LARGE SCALE GENOMIC DNA]</scope>
    <source>
        <strain evidence="8 9">LEGE 00031</strain>
    </source>
</reference>
<dbReference type="InterPro" id="IPR021147">
    <property type="entry name" value="DUF697"/>
</dbReference>
<dbReference type="PANTHER" id="PTHR42714">
    <property type="entry name" value="TRNA MODIFICATION GTPASE GTPBP3"/>
    <property type="match status" value="1"/>
</dbReference>
<keyword evidence="9" id="KW-1185">Reference proteome</keyword>
<evidence type="ECO:0000256" key="5">
    <source>
        <dbReference type="ARBA" id="ARBA00023134"/>
    </source>
</evidence>
<keyword evidence="6" id="KW-0472">Membrane</keyword>
<keyword evidence="4" id="KW-1133">Transmembrane helix</keyword>
<dbReference type="PANTHER" id="PTHR42714:SF6">
    <property type="entry name" value="TRANSLATION INITIATION FACTOR IF-2"/>
    <property type="match status" value="1"/>
</dbReference>
<evidence type="ECO:0000313" key="9">
    <source>
        <dbReference type="Proteomes" id="UP000658720"/>
    </source>
</evidence>
<feature type="domain" description="G" evidence="7">
    <location>
        <begin position="70"/>
        <end position="193"/>
    </location>
</feature>
<dbReference type="InterPro" id="IPR006073">
    <property type="entry name" value="GTP-bd"/>
</dbReference>
<dbReference type="Pfam" id="PF05128">
    <property type="entry name" value="DUF697"/>
    <property type="match status" value="1"/>
</dbReference>
<evidence type="ECO:0000256" key="4">
    <source>
        <dbReference type="ARBA" id="ARBA00022989"/>
    </source>
</evidence>
<dbReference type="CDD" id="cd00880">
    <property type="entry name" value="Era_like"/>
    <property type="match status" value="1"/>
</dbReference>
<evidence type="ECO:0000313" key="8">
    <source>
        <dbReference type="EMBL" id="MBE9252421.1"/>
    </source>
</evidence>
<proteinExistence type="predicted"/>
<dbReference type="SUPFAM" id="SSF52540">
    <property type="entry name" value="P-loop containing nucleoside triphosphate hydrolases"/>
    <property type="match status" value="1"/>
</dbReference>
<name>A0ABR9VM53_9SYNC</name>
<sequence length="474" mass="51045">MNNNSLTDLDQTLDIISAIQEDLNYQQAQASLTAIVEQIDLDTREKQGLEREIGHLCAMLENLNQGLVQIAAFGLVGRGKSSLLNALLGEQVFTTGPIHGVTQSHQSAPWQLTQADGLSTVTISGWGNAQLQLIDTPGIDEVKGKEREQLAIAVAQQVDLILFVIAGDMSQVEFQALSQLRAVGKPMLLVFNKIDQYPATDQQLIYEKIRDERVKELLSPEEIILVSASPLVTELRENAQGKLERYQYRGEAKVDNLRLKIIDLLQREGKSLVALNTLLCADSLNDKLVQQKMRLRDSQANSIIQKAVMVKAAAIALNPVTVLDLFSGAVVDVALIISLSKLYGLPMTQTTAIALLQKIGVSMGGITASEFLAGLGLSSLKGLLGLTVPLTGGLALAPYISVALTQASVAGVSTLAIGQVTKTYLANGAAWGETGPRTVVRDILNSLDQNSVMARIKQELQGKLTPERIVSPSP</sequence>
<dbReference type="EMBL" id="JADEVV010000002">
    <property type="protein sequence ID" value="MBE9252421.1"/>
    <property type="molecule type" value="Genomic_DNA"/>
</dbReference>
<evidence type="ECO:0000256" key="1">
    <source>
        <dbReference type="ARBA" id="ARBA00004141"/>
    </source>
</evidence>
<dbReference type="InterPro" id="IPR027417">
    <property type="entry name" value="P-loop_NTPase"/>
</dbReference>
<dbReference type="Gene3D" id="3.40.50.300">
    <property type="entry name" value="P-loop containing nucleotide triphosphate hydrolases"/>
    <property type="match status" value="1"/>
</dbReference>
<dbReference type="Proteomes" id="UP000658720">
    <property type="component" value="Unassembled WGS sequence"/>
</dbReference>
<protein>
    <submittedName>
        <fullName evidence="8">DUF697 domain-containing protein</fullName>
    </submittedName>
</protein>
<comment type="caution">
    <text evidence="8">The sequence shown here is derived from an EMBL/GenBank/DDBJ whole genome shotgun (WGS) entry which is preliminary data.</text>
</comment>
<comment type="subcellular location">
    <subcellularLocation>
        <location evidence="1">Membrane</location>
        <topology evidence="1">Multi-pass membrane protein</topology>
    </subcellularLocation>
</comment>
<dbReference type="RefSeq" id="WP_194018575.1">
    <property type="nucleotide sequence ID" value="NZ_JADEVV010000002.1"/>
</dbReference>